<feature type="region of interest" description="Disordered" evidence="1">
    <location>
        <begin position="908"/>
        <end position="944"/>
    </location>
</feature>
<dbReference type="GO" id="GO:0005737">
    <property type="term" value="C:cytoplasm"/>
    <property type="evidence" value="ECO:0007669"/>
    <property type="project" value="TreeGrafter"/>
</dbReference>
<sequence length="960" mass="109002">MESQVPNERLLSQSLFQDVKPFCIELSEISLQQPLNTNKVIPLLISIETTLANHHKQYSNDPKFPIYQLSPNMADYIFFPISNLLKHPSLDDRIVQHIFEIIAFLITYSWSFNVNFVLIDQFFPLLIFLSSGDMKQNPLIITTKSEQFKKATINAFTSIANTIDHSYFKEQTEKRLMLLSNTITITLNIITSTKPDSQESIHVILESINLISKLKNYLSHDQQSIILPGVVSSITKFVSINSSLNYQIIVQVLRLLSGFICASFNDKDLDAHINVEREVDSINDIQVSWDDDVKTLDDDVSVQDISITENDHRSLSWLKATSKQLKLSLMILFKSILFGQKNKQRLQSKPELYNAVVQFVGSVLRDCFVSLYKEFASLAIDVFSILIGIVSIDEQDMVDKISSLSKTFLEALDNSIDKETIIFDIVRNKLSDMIDNKFVSVIFSTDDDKVSMDITAIKFNFSLLVETSKKVKPNFTDVDGLKKRCLSLMQEYVVDGIKFESSNVSKSSSKSGLLETSQMSNQLDSIELPEFVNTQNIVKQNQPRSGQKSYIHNLQVLVRDWNMKNINNASGESLVGVGSTFLEVTLQNLIVFLSSLTSSEQETSYLNDLETILDSSTDNVYEKSVALWVGATYSQKHLTKNGNFNPNDFLNLEDGMDIDDDISQESSYLILSKAEELLDEVATGNGLHSRSRQLAYCSALQAIEVVAGTISLEEFRTNFLMDYLLTVFQALTYNDFPEIQHQAQSTIKVILDTYYNGSMVNLISDNSDYLIDNISLQLSVASNLTPMLPGILLIIVKVAGIQLLESNQLHDILTDMFVILDSYHGYNVLVESFFIVFEALIDQIKVKYDSVTKIEPDRKDSGKNNSLFRPWGMTNKQQLLNLLDQSQKEVKEFENYDSNKEYFKRKADLPFSEMNSDAEADSDDDDDDNESVNEIEEKEEPWTSPIPKQFYLFLQQIGRC</sequence>
<dbReference type="STRING" id="1245528.M3JV71"/>
<evidence type="ECO:0000313" key="4">
    <source>
        <dbReference type="Proteomes" id="UP000011777"/>
    </source>
</evidence>
<dbReference type="Pfam" id="PF24173">
    <property type="entry name" value="TPR_TTI1_N"/>
    <property type="match status" value="1"/>
</dbReference>
<proteinExistence type="predicted"/>
<dbReference type="HOGENOM" id="CLU_005544_0_0_1"/>
<evidence type="ECO:0000256" key="1">
    <source>
        <dbReference type="SAM" id="MobiDB-lite"/>
    </source>
</evidence>
<dbReference type="AlphaFoldDB" id="M3JV71"/>
<dbReference type="Proteomes" id="UP000011777">
    <property type="component" value="Unassembled WGS sequence"/>
</dbReference>
<dbReference type="InterPro" id="IPR049362">
    <property type="entry name" value="TTI1_rpt"/>
</dbReference>
<protein>
    <recommendedName>
        <fullName evidence="2">TTI1 N-terminal TPR domain-containing protein</fullName>
    </recommendedName>
</protein>
<dbReference type="eggNOG" id="KOG4524">
    <property type="taxonomic scope" value="Eukaryota"/>
</dbReference>
<evidence type="ECO:0000259" key="2">
    <source>
        <dbReference type="Pfam" id="PF24173"/>
    </source>
</evidence>
<keyword evidence="4" id="KW-1185">Reference proteome</keyword>
<evidence type="ECO:0000313" key="3">
    <source>
        <dbReference type="EMBL" id="EMG46810.1"/>
    </source>
</evidence>
<dbReference type="OMA" id="SLYKPWG"/>
<comment type="caution">
    <text evidence="3">The sequence shown here is derived from an EMBL/GenBank/DDBJ whole genome shotgun (WGS) entry which is preliminary data.</text>
</comment>
<gene>
    <name evidence="3" type="ORF">G210_2930</name>
</gene>
<reference evidence="3 4" key="1">
    <citation type="submission" date="2013-02" db="EMBL/GenBank/DDBJ databases">
        <title>Genome sequence of Candida maltosa Xu316, a potential industrial strain for xylitol and ethanol production.</title>
        <authorList>
            <person name="Yu J."/>
            <person name="Wang Q."/>
            <person name="Geng X."/>
            <person name="Bao W."/>
            <person name="He P."/>
            <person name="Cai J."/>
        </authorList>
    </citation>
    <scope>NUCLEOTIDE SEQUENCE [LARGE SCALE GENOMIC DNA]</scope>
    <source>
        <strain evidence="4">Xu316</strain>
    </source>
</reference>
<dbReference type="InterPro" id="IPR052587">
    <property type="entry name" value="TELO2-interacting_protein_1"/>
</dbReference>
<accession>M3JV71</accession>
<dbReference type="OrthoDB" id="6781668at2759"/>
<name>M3JV71_CANMX</name>
<dbReference type="EMBL" id="AOGT01001869">
    <property type="protein sequence ID" value="EMG46810.1"/>
    <property type="molecule type" value="Genomic_DNA"/>
</dbReference>
<dbReference type="InterPro" id="IPR057566">
    <property type="entry name" value="TPR_TTI1_N"/>
</dbReference>
<organism evidence="3 4">
    <name type="scientific">Candida maltosa (strain Xu316)</name>
    <name type="common">Yeast</name>
    <dbReference type="NCBI Taxonomy" id="1245528"/>
    <lineage>
        <taxon>Eukaryota</taxon>
        <taxon>Fungi</taxon>
        <taxon>Dikarya</taxon>
        <taxon>Ascomycota</taxon>
        <taxon>Saccharomycotina</taxon>
        <taxon>Pichiomycetes</taxon>
        <taxon>Debaryomycetaceae</taxon>
        <taxon>Candida/Lodderomyces clade</taxon>
        <taxon>Candida</taxon>
    </lineage>
</organism>
<dbReference type="PANTHER" id="PTHR18460">
    <property type="entry name" value="TEL2 INTERACTING PROTEIN 1 TTI1 FAMILY MEMBER"/>
    <property type="match status" value="1"/>
</dbReference>
<feature type="compositionally biased region" description="Acidic residues" evidence="1">
    <location>
        <begin position="916"/>
        <end position="939"/>
    </location>
</feature>
<dbReference type="Pfam" id="PF21547">
    <property type="entry name" value="TTI1"/>
    <property type="match status" value="1"/>
</dbReference>
<dbReference type="PANTHER" id="PTHR18460:SF3">
    <property type="entry name" value="TELO2-INTERACTING PROTEIN 1 HOMOLOG"/>
    <property type="match status" value="1"/>
</dbReference>
<feature type="domain" description="TTI1 N-terminal TPR" evidence="2">
    <location>
        <begin position="16"/>
        <end position="386"/>
    </location>
</feature>